<reference evidence="3" key="1">
    <citation type="journal article" date="2021" name="PeerJ">
        <title>Extensive microbial diversity within the chicken gut microbiome revealed by metagenomics and culture.</title>
        <authorList>
            <person name="Gilroy R."/>
            <person name="Ravi A."/>
            <person name="Getino M."/>
            <person name="Pursley I."/>
            <person name="Horton D.L."/>
            <person name="Alikhan N.F."/>
            <person name="Baker D."/>
            <person name="Gharbi K."/>
            <person name="Hall N."/>
            <person name="Watson M."/>
            <person name="Adriaenssens E.M."/>
            <person name="Foster-Nyarko E."/>
            <person name="Jarju S."/>
            <person name="Secka A."/>
            <person name="Antonio M."/>
            <person name="Oren A."/>
            <person name="Chaudhuri R.R."/>
            <person name="La Ragione R."/>
            <person name="Hildebrand F."/>
            <person name="Pallen M.J."/>
        </authorList>
    </citation>
    <scope>NUCLEOTIDE SEQUENCE</scope>
    <source>
        <strain evidence="3">CHK171-7178</strain>
    </source>
</reference>
<reference evidence="3" key="2">
    <citation type="submission" date="2021-09" db="EMBL/GenBank/DDBJ databases">
        <authorList>
            <person name="Gilroy R."/>
        </authorList>
    </citation>
    <scope>NUCLEOTIDE SEQUENCE</scope>
    <source>
        <strain evidence="3">CHK171-7178</strain>
    </source>
</reference>
<dbReference type="GO" id="GO:0009245">
    <property type="term" value="P:lipid A biosynthetic process"/>
    <property type="evidence" value="ECO:0007669"/>
    <property type="project" value="TreeGrafter"/>
</dbReference>
<dbReference type="EMBL" id="DYWT01000068">
    <property type="protein sequence ID" value="HJF30964.1"/>
    <property type="molecule type" value="Genomic_DNA"/>
</dbReference>
<dbReference type="Gene3D" id="3.60.21.10">
    <property type="match status" value="1"/>
</dbReference>
<dbReference type="AlphaFoldDB" id="A0A921FXT9"/>
<keyword evidence="1" id="KW-0472">Membrane</keyword>
<comment type="caution">
    <text evidence="3">The sequence shown here is derived from an EMBL/GenBank/DDBJ whole genome shotgun (WGS) entry which is preliminary data.</text>
</comment>
<dbReference type="InterPro" id="IPR051158">
    <property type="entry name" value="Metallophosphoesterase_sf"/>
</dbReference>
<dbReference type="Proteomes" id="UP000698173">
    <property type="component" value="Unassembled WGS sequence"/>
</dbReference>
<dbReference type="GO" id="GO:0016020">
    <property type="term" value="C:membrane"/>
    <property type="evidence" value="ECO:0007669"/>
    <property type="project" value="GOC"/>
</dbReference>
<name>A0A921FXT9_SPOPS</name>
<evidence type="ECO:0000256" key="1">
    <source>
        <dbReference type="SAM" id="Phobius"/>
    </source>
</evidence>
<keyword evidence="1" id="KW-1133">Transmembrane helix</keyword>
<feature type="domain" description="Calcineurin-like phosphoesterase" evidence="2">
    <location>
        <begin position="48"/>
        <end position="205"/>
    </location>
</feature>
<dbReference type="SUPFAM" id="SSF56300">
    <property type="entry name" value="Metallo-dependent phosphatases"/>
    <property type="match status" value="1"/>
</dbReference>
<proteinExistence type="predicted"/>
<dbReference type="PANTHER" id="PTHR31302:SF32">
    <property type="entry name" value="PHOSPHOESTERASE"/>
    <property type="match status" value="1"/>
</dbReference>
<dbReference type="Pfam" id="PF00149">
    <property type="entry name" value="Metallophos"/>
    <property type="match status" value="1"/>
</dbReference>
<evidence type="ECO:0000259" key="2">
    <source>
        <dbReference type="Pfam" id="PF00149"/>
    </source>
</evidence>
<evidence type="ECO:0000313" key="4">
    <source>
        <dbReference type="Proteomes" id="UP000698173"/>
    </source>
</evidence>
<dbReference type="GO" id="GO:0008758">
    <property type="term" value="F:UDP-2,3-diacylglucosamine hydrolase activity"/>
    <property type="evidence" value="ECO:0007669"/>
    <property type="project" value="TreeGrafter"/>
</dbReference>
<dbReference type="PANTHER" id="PTHR31302">
    <property type="entry name" value="TRANSMEMBRANE PROTEIN WITH METALLOPHOSPHOESTERASE DOMAIN-RELATED"/>
    <property type="match status" value="1"/>
</dbReference>
<keyword evidence="1" id="KW-0812">Transmembrane</keyword>
<dbReference type="InterPro" id="IPR004843">
    <property type="entry name" value="Calcineurin-like_PHP"/>
</dbReference>
<feature type="transmembrane region" description="Helical" evidence="1">
    <location>
        <begin position="7"/>
        <end position="26"/>
    </location>
</feature>
<gene>
    <name evidence="3" type="ORF">K8V56_04185</name>
</gene>
<dbReference type="InterPro" id="IPR029052">
    <property type="entry name" value="Metallo-depent_PP-like"/>
</dbReference>
<sequence>MITAKKTIWSLVSLMIGFITFMFMSARGRNVIFHNMKIKDDSLADKKMSVFFISDIHRRKIDEKLLAKVQSSQKIDLVIIGGDLAERGVPLTRITENIRKLAQLGPLFYVWGNNDREAGEEEIRGIINRYGGKILDNESVGIPGHSQWGIGGTDDPSSRNVDIESTLRYIEQYENVILVTHTPSIFKKIEQFYQPRLMLAGHTHGGQIRFGKYGLQERGEFRLEKGRAKLVSNGYGTSTLPLRLGAKPECHVIVINYGESVLKECSD</sequence>
<protein>
    <submittedName>
        <fullName evidence="3">Metallophosphoesterase</fullName>
    </submittedName>
</protein>
<organism evidence="3 4">
    <name type="scientific">Sporosarcina psychrophila</name>
    <name type="common">Bacillus psychrophilus</name>
    <dbReference type="NCBI Taxonomy" id="1476"/>
    <lineage>
        <taxon>Bacteria</taxon>
        <taxon>Bacillati</taxon>
        <taxon>Bacillota</taxon>
        <taxon>Bacilli</taxon>
        <taxon>Bacillales</taxon>
        <taxon>Caryophanaceae</taxon>
        <taxon>Sporosarcina</taxon>
    </lineage>
</organism>
<accession>A0A921FXT9</accession>
<evidence type="ECO:0000313" key="3">
    <source>
        <dbReference type="EMBL" id="HJF30964.1"/>
    </source>
</evidence>